<keyword evidence="6" id="KW-1185">Reference proteome</keyword>
<reference evidence="5 6" key="1">
    <citation type="submission" date="2019-05" db="EMBL/GenBank/DDBJ databases">
        <authorList>
            <person name="Chen C."/>
        </authorList>
    </citation>
    <scope>NUCLEOTIDE SEQUENCE [LARGE SCALE GENOMIC DNA]</scope>
    <source>
        <strain evidence="5 6">HB172198</strain>
    </source>
</reference>
<dbReference type="AlphaFoldDB" id="A0A4P8XN77"/>
<evidence type="ECO:0000256" key="2">
    <source>
        <dbReference type="ARBA" id="ARBA00023125"/>
    </source>
</evidence>
<protein>
    <submittedName>
        <fullName evidence="5">Transcriptional regulator, GntR family</fullName>
    </submittedName>
</protein>
<keyword evidence="2" id="KW-0238">DNA-binding</keyword>
<dbReference type="PANTHER" id="PTHR30146">
    <property type="entry name" value="LACI-RELATED TRANSCRIPTIONAL REPRESSOR"/>
    <property type="match status" value="1"/>
</dbReference>
<evidence type="ECO:0000256" key="3">
    <source>
        <dbReference type="ARBA" id="ARBA00023163"/>
    </source>
</evidence>
<evidence type="ECO:0000313" key="5">
    <source>
        <dbReference type="EMBL" id="QCT03725.1"/>
    </source>
</evidence>
<dbReference type="SMART" id="SM00345">
    <property type="entry name" value="HTH_GNTR"/>
    <property type="match status" value="1"/>
</dbReference>
<dbReference type="CDD" id="cd06267">
    <property type="entry name" value="PBP1_LacI_sugar_binding-like"/>
    <property type="match status" value="1"/>
</dbReference>
<dbReference type="PANTHER" id="PTHR30146:SF109">
    <property type="entry name" value="HTH-TYPE TRANSCRIPTIONAL REGULATOR GALS"/>
    <property type="match status" value="1"/>
</dbReference>
<dbReference type="SUPFAM" id="SSF53822">
    <property type="entry name" value="Periplasmic binding protein-like I"/>
    <property type="match status" value="1"/>
</dbReference>
<dbReference type="SUPFAM" id="SSF46785">
    <property type="entry name" value="Winged helix' DNA-binding domain"/>
    <property type="match status" value="1"/>
</dbReference>
<evidence type="ECO:0000313" key="6">
    <source>
        <dbReference type="Proteomes" id="UP000300879"/>
    </source>
</evidence>
<dbReference type="Gene3D" id="3.40.50.2300">
    <property type="match status" value="2"/>
</dbReference>
<gene>
    <name evidence="5" type="ORF">E6C60_3014</name>
</gene>
<dbReference type="KEGG" id="palo:E6C60_3014"/>
<organism evidence="5 6">
    <name type="scientific">Paenibacillus algicola</name>
    <dbReference type="NCBI Taxonomy" id="2565926"/>
    <lineage>
        <taxon>Bacteria</taxon>
        <taxon>Bacillati</taxon>
        <taxon>Bacillota</taxon>
        <taxon>Bacilli</taxon>
        <taxon>Bacillales</taxon>
        <taxon>Paenibacillaceae</taxon>
        <taxon>Paenibacillus</taxon>
    </lineage>
</organism>
<dbReference type="Proteomes" id="UP000300879">
    <property type="component" value="Chromosome"/>
</dbReference>
<dbReference type="InterPro" id="IPR000524">
    <property type="entry name" value="Tscrpt_reg_HTH_GntR"/>
</dbReference>
<dbReference type="GO" id="GO:0000976">
    <property type="term" value="F:transcription cis-regulatory region binding"/>
    <property type="evidence" value="ECO:0007669"/>
    <property type="project" value="TreeGrafter"/>
</dbReference>
<dbReference type="EMBL" id="CP040396">
    <property type="protein sequence ID" value="QCT03725.1"/>
    <property type="molecule type" value="Genomic_DNA"/>
</dbReference>
<sequence>MNKKTGKLFEQVKEQVIGIILEQGLKPHDLIPSEGELAAKFGVSRMTGKLALQALQDEGLVYRMPRRGTFLADVDRSQLEQAAGSTEGAYNQEELAAGRQIALIVPGMDDYIGRLVVSIDRAAHRQGIAIVLRIAGTEEEEMAAVKAFAARKDIMGILLFPVDRKICGDHLLRLKLQRYPVVIMDRQFNEVDFDSVSHDHYQGSYDMTAHLLSLGHREIGFIAGQLHQVRSREERYQGYLDALLAGKVDIQQERILIREEPGILYEGDLERVKLIGDFLKRASGLTALVCCDDYLAMSAMNAALRLGYRVPEDLSVTGFSDHSMLEYAPVPMTTVAQPLDDFGAEALKLLLHRRQEPEAKAQSIRLQTNLVLRDSVSRPH</sequence>
<dbReference type="GO" id="GO:0003700">
    <property type="term" value="F:DNA-binding transcription factor activity"/>
    <property type="evidence" value="ECO:0007669"/>
    <property type="project" value="InterPro"/>
</dbReference>
<dbReference type="InterPro" id="IPR046335">
    <property type="entry name" value="LacI/GalR-like_sensor"/>
</dbReference>
<dbReference type="PRINTS" id="PR00035">
    <property type="entry name" value="HTHGNTR"/>
</dbReference>
<dbReference type="InterPro" id="IPR036390">
    <property type="entry name" value="WH_DNA-bd_sf"/>
</dbReference>
<dbReference type="InterPro" id="IPR028082">
    <property type="entry name" value="Peripla_BP_I"/>
</dbReference>
<keyword evidence="3" id="KW-0804">Transcription</keyword>
<evidence type="ECO:0000259" key="4">
    <source>
        <dbReference type="PROSITE" id="PS50949"/>
    </source>
</evidence>
<dbReference type="Gene3D" id="1.10.10.10">
    <property type="entry name" value="Winged helix-like DNA-binding domain superfamily/Winged helix DNA-binding domain"/>
    <property type="match status" value="1"/>
</dbReference>
<dbReference type="InterPro" id="IPR036388">
    <property type="entry name" value="WH-like_DNA-bd_sf"/>
</dbReference>
<keyword evidence="1" id="KW-0805">Transcription regulation</keyword>
<evidence type="ECO:0000256" key="1">
    <source>
        <dbReference type="ARBA" id="ARBA00023015"/>
    </source>
</evidence>
<dbReference type="Pfam" id="PF00392">
    <property type="entry name" value="GntR"/>
    <property type="match status" value="1"/>
</dbReference>
<dbReference type="OrthoDB" id="9799482at2"/>
<proteinExistence type="predicted"/>
<name>A0A4P8XN77_9BACL</name>
<dbReference type="Pfam" id="PF13377">
    <property type="entry name" value="Peripla_BP_3"/>
    <property type="match status" value="1"/>
</dbReference>
<dbReference type="PROSITE" id="PS50949">
    <property type="entry name" value="HTH_GNTR"/>
    <property type="match status" value="1"/>
</dbReference>
<accession>A0A4P8XN77</accession>
<feature type="domain" description="HTH gntR-type" evidence="4">
    <location>
        <begin position="6"/>
        <end position="74"/>
    </location>
</feature>
<dbReference type="CDD" id="cd07377">
    <property type="entry name" value="WHTH_GntR"/>
    <property type="match status" value="1"/>
</dbReference>
<dbReference type="RefSeq" id="WP_138226556.1">
    <property type="nucleotide sequence ID" value="NZ_CP040396.1"/>
</dbReference>